<evidence type="ECO:0000313" key="3">
    <source>
        <dbReference type="Proteomes" id="UP000825729"/>
    </source>
</evidence>
<keyword evidence="3" id="KW-1185">Reference proteome</keyword>
<dbReference type="Proteomes" id="UP000825729">
    <property type="component" value="Unassembled WGS sequence"/>
</dbReference>
<evidence type="ECO:0000256" key="1">
    <source>
        <dbReference type="SAM" id="MobiDB-lite"/>
    </source>
</evidence>
<gene>
    <name evidence="2" type="ORF">H6P81_002020</name>
</gene>
<feature type="region of interest" description="Disordered" evidence="1">
    <location>
        <begin position="1"/>
        <end position="27"/>
    </location>
</feature>
<protein>
    <submittedName>
        <fullName evidence="2">Uncharacterized protein</fullName>
    </submittedName>
</protein>
<evidence type="ECO:0000313" key="2">
    <source>
        <dbReference type="EMBL" id="KAG9457512.1"/>
    </source>
</evidence>
<feature type="compositionally biased region" description="Acidic residues" evidence="1">
    <location>
        <begin position="1"/>
        <end position="10"/>
    </location>
</feature>
<name>A0AAV7FBT0_ARIFI</name>
<comment type="caution">
    <text evidence="2">The sequence shown here is derived from an EMBL/GenBank/DDBJ whole genome shotgun (WGS) entry which is preliminary data.</text>
</comment>
<proteinExistence type="predicted"/>
<dbReference type="AlphaFoldDB" id="A0AAV7FBT0"/>
<accession>A0AAV7FBT0</accession>
<dbReference type="EMBL" id="JAINDJ010000002">
    <property type="protein sequence ID" value="KAG9457512.1"/>
    <property type="molecule type" value="Genomic_DNA"/>
</dbReference>
<organism evidence="2 3">
    <name type="scientific">Aristolochia fimbriata</name>
    <name type="common">White veined hardy Dutchman's pipe vine</name>
    <dbReference type="NCBI Taxonomy" id="158543"/>
    <lineage>
        <taxon>Eukaryota</taxon>
        <taxon>Viridiplantae</taxon>
        <taxon>Streptophyta</taxon>
        <taxon>Embryophyta</taxon>
        <taxon>Tracheophyta</taxon>
        <taxon>Spermatophyta</taxon>
        <taxon>Magnoliopsida</taxon>
        <taxon>Magnoliidae</taxon>
        <taxon>Piperales</taxon>
        <taxon>Aristolochiaceae</taxon>
        <taxon>Aristolochia</taxon>
    </lineage>
</organism>
<reference evidence="2 3" key="1">
    <citation type="submission" date="2021-07" db="EMBL/GenBank/DDBJ databases">
        <title>The Aristolochia fimbriata genome: insights into angiosperm evolution, floral development and chemical biosynthesis.</title>
        <authorList>
            <person name="Jiao Y."/>
        </authorList>
    </citation>
    <scope>NUCLEOTIDE SEQUENCE [LARGE SCALE GENOMIC DNA]</scope>
    <source>
        <strain evidence="2">IBCAS-2021</strain>
        <tissue evidence="2">Leaf</tissue>
    </source>
</reference>
<sequence length="71" mass="7857">MIVTLDETEPYDERRPRGGPMIGSKTENGGKIVEHISTFPVSLATSASHPCLMSLDRLDLAWFSWPPLVDS</sequence>